<dbReference type="AlphaFoldDB" id="B8BW05"/>
<dbReference type="Pfam" id="PF09335">
    <property type="entry name" value="VTT_dom"/>
    <property type="match status" value="1"/>
</dbReference>
<reference evidence="8 9" key="1">
    <citation type="journal article" date="2004" name="Science">
        <title>The genome of the diatom Thalassiosira pseudonana: ecology, evolution, and metabolism.</title>
        <authorList>
            <person name="Armbrust E.V."/>
            <person name="Berges J.A."/>
            <person name="Bowler C."/>
            <person name="Green B.R."/>
            <person name="Martinez D."/>
            <person name="Putnam N.H."/>
            <person name="Zhou S."/>
            <person name="Allen A.E."/>
            <person name="Apt K.E."/>
            <person name="Bechner M."/>
            <person name="Brzezinski M.A."/>
            <person name="Chaal B.K."/>
            <person name="Chiovitti A."/>
            <person name="Davis A.K."/>
            <person name="Demarest M.S."/>
            <person name="Detter J.C."/>
            <person name="Glavina T."/>
            <person name="Goodstein D."/>
            <person name="Hadi M.Z."/>
            <person name="Hellsten U."/>
            <person name="Hildebrand M."/>
            <person name="Jenkins B.D."/>
            <person name="Jurka J."/>
            <person name="Kapitonov V.V."/>
            <person name="Kroger N."/>
            <person name="Lau W.W."/>
            <person name="Lane T.W."/>
            <person name="Larimer F.W."/>
            <person name="Lippmeier J.C."/>
            <person name="Lucas S."/>
            <person name="Medina M."/>
            <person name="Montsant A."/>
            <person name="Obornik M."/>
            <person name="Parker M.S."/>
            <person name="Palenik B."/>
            <person name="Pazour G.J."/>
            <person name="Richardson P.M."/>
            <person name="Rynearson T.A."/>
            <person name="Saito M.A."/>
            <person name="Schwartz D.C."/>
            <person name="Thamatrakoln K."/>
            <person name="Valentin K."/>
            <person name="Vardi A."/>
            <person name="Wilkerson F.P."/>
            <person name="Rokhsar D.S."/>
        </authorList>
    </citation>
    <scope>NUCLEOTIDE SEQUENCE [LARGE SCALE GENOMIC DNA]</scope>
    <source>
        <strain evidence="8 9">CCMP1335</strain>
    </source>
</reference>
<dbReference type="GO" id="GO:0016020">
    <property type="term" value="C:membrane"/>
    <property type="evidence" value="ECO:0000318"/>
    <property type="project" value="GO_Central"/>
</dbReference>
<protein>
    <recommendedName>
        <fullName evidence="7">VTT domain-containing protein</fullName>
    </recommendedName>
</protein>
<evidence type="ECO:0000256" key="3">
    <source>
        <dbReference type="ARBA" id="ARBA00022692"/>
    </source>
</evidence>
<evidence type="ECO:0000256" key="6">
    <source>
        <dbReference type="SAM" id="Phobius"/>
    </source>
</evidence>
<accession>B8BW05</accession>
<name>B8BW05_THAPS</name>
<evidence type="ECO:0000256" key="2">
    <source>
        <dbReference type="ARBA" id="ARBA00022475"/>
    </source>
</evidence>
<gene>
    <name evidence="8" type="ORF">THAPSDRAFT_3017</name>
</gene>
<evidence type="ECO:0000259" key="7">
    <source>
        <dbReference type="Pfam" id="PF09335"/>
    </source>
</evidence>
<evidence type="ECO:0000256" key="5">
    <source>
        <dbReference type="ARBA" id="ARBA00023136"/>
    </source>
</evidence>
<dbReference type="InterPro" id="IPR015414">
    <property type="entry name" value="TMEM64"/>
</dbReference>
<dbReference type="EMBL" id="CM000639">
    <property type="protein sequence ID" value="EED95549.1"/>
    <property type="molecule type" value="Genomic_DNA"/>
</dbReference>
<keyword evidence="4 6" id="KW-1133">Transmembrane helix</keyword>
<dbReference type="eggNOG" id="ENOG502R8HA">
    <property type="taxonomic scope" value="Eukaryota"/>
</dbReference>
<evidence type="ECO:0000313" key="9">
    <source>
        <dbReference type="Proteomes" id="UP000001449"/>
    </source>
</evidence>
<organism evidence="8 9">
    <name type="scientific">Thalassiosira pseudonana</name>
    <name type="common">Marine diatom</name>
    <name type="synonym">Cyclotella nana</name>
    <dbReference type="NCBI Taxonomy" id="35128"/>
    <lineage>
        <taxon>Eukaryota</taxon>
        <taxon>Sar</taxon>
        <taxon>Stramenopiles</taxon>
        <taxon>Ochrophyta</taxon>
        <taxon>Bacillariophyta</taxon>
        <taxon>Coscinodiscophyceae</taxon>
        <taxon>Thalassiosirophycidae</taxon>
        <taxon>Thalassiosirales</taxon>
        <taxon>Thalassiosiraceae</taxon>
        <taxon>Thalassiosira</taxon>
    </lineage>
</organism>
<dbReference type="PANTHER" id="PTHR12677">
    <property type="entry name" value="GOLGI APPARATUS MEMBRANE PROTEIN TVP38-RELATED"/>
    <property type="match status" value="1"/>
</dbReference>
<evidence type="ECO:0000256" key="4">
    <source>
        <dbReference type="ARBA" id="ARBA00022989"/>
    </source>
</evidence>
<dbReference type="GO" id="GO:0005886">
    <property type="term" value="C:plasma membrane"/>
    <property type="evidence" value="ECO:0007669"/>
    <property type="project" value="UniProtKB-SubCell"/>
</dbReference>
<keyword evidence="9" id="KW-1185">Reference proteome</keyword>
<dbReference type="RefSeq" id="XP_002288106.1">
    <property type="nucleotide sequence ID" value="XM_002288070.1"/>
</dbReference>
<reference evidence="8 9" key="2">
    <citation type="journal article" date="2008" name="Nature">
        <title>The Phaeodactylum genome reveals the evolutionary history of diatom genomes.</title>
        <authorList>
            <person name="Bowler C."/>
            <person name="Allen A.E."/>
            <person name="Badger J.H."/>
            <person name="Grimwood J."/>
            <person name="Jabbari K."/>
            <person name="Kuo A."/>
            <person name="Maheswari U."/>
            <person name="Martens C."/>
            <person name="Maumus F."/>
            <person name="Otillar R.P."/>
            <person name="Rayko E."/>
            <person name="Salamov A."/>
            <person name="Vandepoele K."/>
            <person name="Beszteri B."/>
            <person name="Gruber A."/>
            <person name="Heijde M."/>
            <person name="Katinka M."/>
            <person name="Mock T."/>
            <person name="Valentin K."/>
            <person name="Verret F."/>
            <person name="Berges J.A."/>
            <person name="Brownlee C."/>
            <person name="Cadoret J.P."/>
            <person name="Chiovitti A."/>
            <person name="Choi C.J."/>
            <person name="Coesel S."/>
            <person name="De Martino A."/>
            <person name="Detter J.C."/>
            <person name="Durkin C."/>
            <person name="Falciatore A."/>
            <person name="Fournet J."/>
            <person name="Haruta M."/>
            <person name="Huysman M.J."/>
            <person name="Jenkins B.D."/>
            <person name="Jiroutova K."/>
            <person name="Jorgensen R.E."/>
            <person name="Joubert Y."/>
            <person name="Kaplan A."/>
            <person name="Kroger N."/>
            <person name="Kroth P.G."/>
            <person name="La Roche J."/>
            <person name="Lindquist E."/>
            <person name="Lommer M."/>
            <person name="Martin-Jezequel V."/>
            <person name="Lopez P.J."/>
            <person name="Lucas S."/>
            <person name="Mangogna M."/>
            <person name="McGinnis K."/>
            <person name="Medlin L.K."/>
            <person name="Montsant A."/>
            <person name="Oudot-Le Secq M.P."/>
            <person name="Napoli C."/>
            <person name="Obornik M."/>
            <person name="Parker M.S."/>
            <person name="Petit J.L."/>
            <person name="Porcel B.M."/>
            <person name="Poulsen N."/>
            <person name="Robison M."/>
            <person name="Rychlewski L."/>
            <person name="Rynearson T.A."/>
            <person name="Schmutz J."/>
            <person name="Shapiro H."/>
            <person name="Siaut M."/>
            <person name="Stanley M."/>
            <person name="Sussman M.R."/>
            <person name="Taylor A.R."/>
            <person name="Vardi A."/>
            <person name="von Dassow P."/>
            <person name="Vyverman W."/>
            <person name="Willis A."/>
            <person name="Wyrwicz L.S."/>
            <person name="Rokhsar D.S."/>
            <person name="Weissenbach J."/>
            <person name="Armbrust E.V."/>
            <person name="Green B.R."/>
            <person name="Van de Peer Y."/>
            <person name="Grigoriev I.V."/>
        </authorList>
    </citation>
    <scope>NUCLEOTIDE SEQUENCE [LARGE SCALE GENOMIC DNA]</scope>
    <source>
        <strain evidence="8 9">CCMP1335</strain>
    </source>
</reference>
<keyword evidence="2" id="KW-1003">Cell membrane</keyword>
<feature type="domain" description="VTT" evidence="7">
    <location>
        <begin position="1"/>
        <end position="107"/>
    </location>
</feature>
<dbReference type="KEGG" id="tps:THAPSDRAFT_3017"/>
<proteinExistence type="predicted"/>
<dbReference type="PaxDb" id="35128-Thaps3017"/>
<dbReference type="GeneID" id="7452945"/>
<feature type="transmembrane region" description="Helical" evidence="6">
    <location>
        <begin position="127"/>
        <end position="152"/>
    </location>
</feature>
<dbReference type="InParanoid" id="B8BW05"/>
<dbReference type="PANTHER" id="PTHR12677:SF59">
    <property type="entry name" value="GOLGI APPARATUS MEMBRANE PROTEIN TVP38-RELATED"/>
    <property type="match status" value="1"/>
</dbReference>
<feature type="transmembrane region" description="Helical" evidence="6">
    <location>
        <begin position="83"/>
        <end position="106"/>
    </location>
</feature>
<dbReference type="Proteomes" id="UP000001449">
    <property type="component" value="Chromosome 2"/>
</dbReference>
<evidence type="ECO:0000256" key="1">
    <source>
        <dbReference type="ARBA" id="ARBA00004651"/>
    </source>
</evidence>
<dbReference type="HOGENOM" id="CLU_1647173_0_0_1"/>
<evidence type="ECO:0000313" key="8">
    <source>
        <dbReference type="EMBL" id="EED95549.1"/>
    </source>
</evidence>
<keyword evidence="5 6" id="KW-0472">Membrane</keyword>
<comment type="subcellular location">
    <subcellularLocation>
        <location evidence="1">Cell membrane</location>
        <topology evidence="1">Multi-pass membrane protein</topology>
    </subcellularLocation>
</comment>
<keyword evidence="3 6" id="KW-0812">Transmembrane</keyword>
<dbReference type="InterPro" id="IPR032816">
    <property type="entry name" value="VTT_dom"/>
</dbReference>
<sequence length="161" mass="17872">MAFGYKRGLITSFVGKTSGSILAFVLGRTLLRQVVQSQMEENETLELIDKSVARNPVKSALIVRYSVFPQLIKNYGLSMTQQVSLPIFIMAIFVHGMPFSILWAALGNDSSLRLRAGERGEVMDANVALNSALVFVTFLGFVISPIVTGWWLNDLRKEKSD</sequence>